<dbReference type="SMART" id="SM01252">
    <property type="entry name" value="KilA-N"/>
    <property type="match status" value="1"/>
</dbReference>
<feature type="compositionally biased region" description="Polar residues" evidence="8">
    <location>
        <begin position="259"/>
        <end position="272"/>
    </location>
</feature>
<dbReference type="Gene3D" id="1.25.40.20">
    <property type="entry name" value="Ankyrin repeat-containing domain"/>
    <property type="match status" value="1"/>
</dbReference>
<dbReference type="InterPro" id="IPR036770">
    <property type="entry name" value="Ankyrin_rpt-contain_sf"/>
</dbReference>
<feature type="domain" description="HTH APSES-type" evidence="9">
    <location>
        <begin position="78"/>
        <end position="185"/>
    </location>
</feature>
<evidence type="ECO:0000256" key="8">
    <source>
        <dbReference type="SAM" id="MobiDB-lite"/>
    </source>
</evidence>
<dbReference type="SUPFAM" id="SSF54616">
    <property type="entry name" value="DNA-binding domain of Mlu1-box binding protein MBP1"/>
    <property type="match status" value="1"/>
</dbReference>
<dbReference type="InterPro" id="IPR003163">
    <property type="entry name" value="Tscrpt_reg_HTH_APSES-type"/>
</dbReference>
<dbReference type="EMBL" id="LXJU01000002">
    <property type="protein sequence ID" value="OGE57190.1"/>
    <property type="molecule type" value="Genomic_DNA"/>
</dbReference>
<dbReference type="GeneID" id="34572022"/>
<keyword evidence="7" id="KW-0175">Coiled coil</keyword>
<dbReference type="GO" id="GO:0001228">
    <property type="term" value="F:DNA-binding transcription activator activity, RNA polymerase II-specific"/>
    <property type="evidence" value="ECO:0007669"/>
    <property type="project" value="UniProtKB-ARBA"/>
</dbReference>
<dbReference type="OrthoDB" id="6718656at2759"/>
<comment type="caution">
    <text evidence="10">The sequence shown here is derived from an EMBL/GenBank/DDBJ whole genome shotgun (WGS) entry which is preliminary data.</text>
</comment>
<reference evidence="10 11" key="1">
    <citation type="journal article" date="2016" name="Sci. Rep.">
        <title>Penicillium arizonense, a new, genome sequenced fungal species, reveals a high chemical diversity in secreted metabolites.</title>
        <authorList>
            <person name="Grijseels S."/>
            <person name="Nielsen J.C."/>
            <person name="Randelovic M."/>
            <person name="Nielsen J."/>
            <person name="Nielsen K.F."/>
            <person name="Workman M."/>
            <person name="Frisvad J.C."/>
        </authorList>
    </citation>
    <scope>NUCLEOTIDE SEQUENCE [LARGE SCALE GENOMIC DNA]</scope>
    <source>
        <strain evidence="10 11">CBS 141311</strain>
    </source>
</reference>
<dbReference type="FunFam" id="3.10.260.10:FF:000001">
    <property type="entry name" value="APSES transcription factor (MbpA)"/>
    <property type="match status" value="1"/>
</dbReference>
<dbReference type="PANTHER" id="PTHR43828">
    <property type="entry name" value="ASPARAGINASE"/>
    <property type="match status" value="1"/>
</dbReference>
<evidence type="ECO:0000256" key="1">
    <source>
        <dbReference type="ARBA" id="ARBA00019309"/>
    </source>
</evidence>
<keyword evidence="3" id="KW-0749">Sporulation</keyword>
<dbReference type="AlphaFoldDB" id="A0A1F5LVL0"/>
<evidence type="ECO:0000256" key="7">
    <source>
        <dbReference type="SAM" id="Coils"/>
    </source>
</evidence>
<dbReference type="GO" id="GO:0030907">
    <property type="term" value="C:MBF transcription complex"/>
    <property type="evidence" value="ECO:0007669"/>
    <property type="project" value="TreeGrafter"/>
</dbReference>
<organism evidence="10 11">
    <name type="scientific">Penicillium arizonense</name>
    <dbReference type="NCBI Taxonomy" id="1835702"/>
    <lineage>
        <taxon>Eukaryota</taxon>
        <taxon>Fungi</taxon>
        <taxon>Dikarya</taxon>
        <taxon>Ascomycota</taxon>
        <taxon>Pezizomycotina</taxon>
        <taxon>Eurotiomycetes</taxon>
        <taxon>Eurotiomycetidae</taxon>
        <taxon>Eurotiales</taxon>
        <taxon>Aspergillaceae</taxon>
        <taxon>Penicillium</taxon>
    </lineage>
</organism>
<dbReference type="SUPFAM" id="SSF48403">
    <property type="entry name" value="Ankyrin repeat"/>
    <property type="match status" value="1"/>
</dbReference>
<keyword evidence="11" id="KW-1185">Reference proteome</keyword>
<dbReference type="RefSeq" id="XP_022492617.1">
    <property type="nucleotide sequence ID" value="XM_022627288.1"/>
</dbReference>
<dbReference type="GO" id="GO:0003677">
    <property type="term" value="F:DNA binding"/>
    <property type="evidence" value="ECO:0007669"/>
    <property type="project" value="InterPro"/>
</dbReference>
<dbReference type="Pfam" id="PF13637">
    <property type="entry name" value="Ank_4"/>
    <property type="match status" value="1"/>
</dbReference>
<evidence type="ECO:0000313" key="11">
    <source>
        <dbReference type="Proteomes" id="UP000177622"/>
    </source>
</evidence>
<evidence type="ECO:0000256" key="2">
    <source>
        <dbReference type="ARBA" id="ARBA00022737"/>
    </source>
</evidence>
<keyword evidence="4" id="KW-0040">ANK repeat</keyword>
<dbReference type="Gene3D" id="3.10.260.10">
    <property type="entry name" value="Transcription regulator HTH, APSES-type DNA-binding domain"/>
    <property type="match status" value="1"/>
</dbReference>
<dbReference type="GO" id="GO:0030435">
    <property type="term" value="P:sporulation resulting in formation of a cellular spore"/>
    <property type="evidence" value="ECO:0007669"/>
    <property type="project" value="UniProtKB-KW"/>
</dbReference>
<feature type="region of interest" description="Disordered" evidence="8">
    <location>
        <begin position="238"/>
        <end position="361"/>
    </location>
</feature>
<evidence type="ECO:0000259" key="9">
    <source>
        <dbReference type="PROSITE" id="PS51299"/>
    </source>
</evidence>
<evidence type="ECO:0000256" key="6">
    <source>
        <dbReference type="ARBA" id="ARBA00031907"/>
    </source>
</evidence>
<dbReference type="GO" id="GO:0003713">
    <property type="term" value="F:transcription coactivator activity"/>
    <property type="evidence" value="ECO:0007669"/>
    <property type="project" value="TreeGrafter"/>
</dbReference>
<protein>
    <recommendedName>
        <fullName evidence="1">Cell pattern formation-associated protein stuA</fullName>
    </recommendedName>
    <alternativeName>
        <fullName evidence="6">Stunted protein A</fullName>
    </alternativeName>
</protein>
<dbReference type="Proteomes" id="UP000177622">
    <property type="component" value="Unassembled WGS sequence"/>
</dbReference>
<sequence length="857" mass="94295">MSYSQGSTGSANGMAYNILNASQSLSSTPRATPPPPKGSQMSSFGYANGLPRNSFNGYDGSNDYGSVMSYQEEYKPQIYRAVYSNVAVYEMEVNGVAVMKRRSDSWLNATQILKVAGIVKARRTKTLEKEIAAGEHEKVQGGYGKYQGTWVNYQRGVDLCREYHVEESLRPLLEYDMSPDGSGQPAQGTIDTPTKEQAMAAQRKRLYNSAENRSTSQPQQGTFFQNISRTAATAVNALSKARFDSPSSNSRRPSMIRKPSQQMSSQESGLPFSSQQSMYSMSDSGFGSLPNRYQTQDDHDDLAEPPRKRMRSASHHAPPIGLPRAPSNLSMHEPTPTEPNDSFYQDMDLPPPPLDDGSKRGIESLAPASTPERFQKMKLIMTLFLDKRTKDFTNHPALVQLTGDDLEIPLDEYRNNALHWAAMLARMPLLNALVAKGVSISRVNGAGETALQKSVGTRNNLDYRSFPRLLQVLAPTIDMVDYSGRTILHHIAVMAATGGGGHVSAKHYLEALLEFIVRHGGIAPTSNGDAANGTHGSDVISLGRFISEIVNLRDDQGDTALNLAGRARSVLVPQLLEVGADPHIPNHTGLRPADYGVGVDMVDGNSQSQQAGNRNDTFIDQLAKSKKEILDAAMSQISSIVEETLGGIDRELASSLTQKQESFDHWHTKIRESAKARQIEQKQYDELRRKSSERVELDRRIKNLERSSESLLVTVKNTPGLDPTRTVVVGDADLDSGIDVNTFDALFTEDFDPASGFSEQQIAYLSAIPSTDALRRQAQCYKEFNSGILAEVDGLKAKNAVLGQNYRRMVMACTGWTAEQVDEAAEGLTQCVKELNDNPVPEDEAIEILMRDRGQDW</sequence>
<name>A0A1F5LVL0_PENAI</name>
<accession>A0A1F5LVL0</accession>
<dbReference type="InterPro" id="IPR036887">
    <property type="entry name" value="HTH_APSES_sf"/>
</dbReference>
<feature type="region of interest" description="Disordered" evidence="8">
    <location>
        <begin position="174"/>
        <end position="202"/>
    </location>
</feature>
<dbReference type="STRING" id="1835702.A0A1F5LVL0"/>
<evidence type="ECO:0000256" key="5">
    <source>
        <dbReference type="ARBA" id="ARBA00023321"/>
    </source>
</evidence>
<dbReference type="PANTHER" id="PTHR43828:SF3">
    <property type="entry name" value="CHROMO DOMAIN-CONTAINING PROTEIN"/>
    <property type="match status" value="1"/>
</dbReference>
<keyword evidence="5" id="KW-0183">Conidiation</keyword>
<keyword evidence="2" id="KW-0677">Repeat</keyword>
<dbReference type="InterPro" id="IPR002110">
    <property type="entry name" value="Ankyrin_rpt"/>
</dbReference>
<dbReference type="InterPro" id="IPR051642">
    <property type="entry name" value="SWI6-like"/>
</dbReference>
<dbReference type="InterPro" id="IPR018004">
    <property type="entry name" value="KilA/APSES_HTH"/>
</dbReference>
<evidence type="ECO:0000313" key="10">
    <source>
        <dbReference type="EMBL" id="OGE57190.1"/>
    </source>
</evidence>
<proteinExistence type="predicted"/>
<evidence type="ECO:0000256" key="3">
    <source>
        <dbReference type="ARBA" id="ARBA00022969"/>
    </source>
</evidence>
<gene>
    <name evidence="10" type="ORF">PENARI_c002G02205</name>
</gene>
<feature type="region of interest" description="Disordered" evidence="8">
    <location>
        <begin position="24"/>
        <end position="45"/>
    </location>
</feature>
<dbReference type="GO" id="GO:0048315">
    <property type="term" value="P:conidium formation"/>
    <property type="evidence" value="ECO:0007669"/>
    <property type="project" value="UniProtKB-KW"/>
</dbReference>
<feature type="coiled-coil region" evidence="7">
    <location>
        <begin position="670"/>
        <end position="707"/>
    </location>
</feature>
<evidence type="ECO:0000256" key="4">
    <source>
        <dbReference type="ARBA" id="ARBA00023043"/>
    </source>
</evidence>
<dbReference type="GO" id="GO:0033309">
    <property type="term" value="C:SBF transcription complex"/>
    <property type="evidence" value="ECO:0007669"/>
    <property type="project" value="TreeGrafter"/>
</dbReference>
<feature type="compositionally biased region" description="Low complexity" evidence="8">
    <location>
        <begin position="273"/>
        <end position="284"/>
    </location>
</feature>
<dbReference type="PROSITE" id="PS51299">
    <property type="entry name" value="HTH_APSES"/>
    <property type="match status" value="1"/>
</dbReference>